<feature type="domain" description="DUF8017" evidence="2">
    <location>
        <begin position="100"/>
        <end position="277"/>
    </location>
</feature>
<accession>A0A098BT80</accession>
<evidence type="ECO:0000313" key="3">
    <source>
        <dbReference type="EMBL" id="CDZ91420.1"/>
    </source>
</evidence>
<evidence type="ECO:0000313" key="4">
    <source>
        <dbReference type="Proteomes" id="UP000042997"/>
    </source>
</evidence>
<gene>
    <name evidence="3" type="ORF">RHRU231_830009</name>
</gene>
<dbReference type="RefSeq" id="WP_225222978.1">
    <property type="nucleotide sequence ID" value="NZ_CP024315.1"/>
</dbReference>
<feature type="region of interest" description="Disordered" evidence="1">
    <location>
        <begin position="62"/>
        <end position="101"/>
    </location>
</feature>
<dbReference type="eggNOG" id="ENOG502ZZ4E">
    <property type="taxonomic scope" value="Bacteria"/>
</dbReference>
<proteinExistence type="predicted"/>
<dbReference type="GeneID" id="70676761"/>
<dbReference type="Proteomes" id="UP000042997">
    <property type="component" value="Unassembled WGS sequence"/>
</dbReference>
<organism evidence="3 4">
    <name type="scientific">Rhodococcus ruber</name>
    <dbReference type="NCBI Taxonomy" id="1830"/>
    <lineage>
        <taxon>Bacteria</taxon>
        <taxon>Bacillati</taxon>
        <taxon>Actinomycetota</taxon>
        <taxon>Actinomycetes</taxon>
        <taxon>Mycobacteriales</taxon>
        <taxon>Nocardiaceae</taxon>
        <taxon>Rhodococcus</taxon>
    </lineage>
</organism>
<reference evidence="3 4" key="1">
    <citation type="journal article" date="2014" name="Genome Announc.">
        <title>Draft Genome Sequence of Propane- and Butane-Oxidizing Actinobacterium Rhodococcus ruber IEGM 231.</title>
        <authorList>
            <person name="Ivshina I.B."/>
            <person name="Kuyukina M.S."/>
            <person name="Krivoruchko A.V."/>
            <person name="Barbe V."/>
            <person name="Fischer C."/>
        </authorList>
    </citation>
    <scope>NUCLEOTIDE SEQUENCE [LARGE SCALE GENOMIC DNA]</scope>
</reference>
<feature type="compositionally biased region" description="Polar residues" evidence="1">
    <location>
        <begin position="67"/>
        <end position="79"/>
    </location>
</feature>
<sequence>MDQINWYGSAVDKGGREMSKWGVVVFELGKVVLWCVGGALAIGGISAAGSLLAPDVPDAAPEWAPPVTTSRAESPTATTPRRELPPGFPTMERAPKLPDVPEGAPQPVPTKFGLTYTTPPGWFGGESIMGWNGRGGEMMVIGSASSFGNGYCAAEDTSTLASVGITGRPAGDLLTVAAHEVRAVEWMYSGREQSPTVEYSAPVHFDIDGNPAVRITARVADIPHIHECAPPAARWDFVATTGLASAEVAVFVVQADRGVAGQLDDDSIDGLVESLRRS</sequence>
<dbReference type="InterPro" id="IPR058330">
    <property type="entry name" value="DUF8017"/>
</dbReference>
<dbReference type="AlphaFoldDB" id="A0A098BT80"/>
<dbReference type="EMBL" id="CCSD01000098">
    <property type="protein sequence ID" value="CDZ91420.1"/>
    <property type="molecule type" value="Genomic_DNA"/>
</dbReference>
<dbReference type="Pfam" id="PF26056">
    <property type="entry name" value="DUF8017"/>
    <property type="match status" value="1"/>
</dbReference>
<evidence type="ECO:0000259" key="2">
    <source>
        <dbReference type="Pfam" id="PF26056"/>
    </source>
</evidence>
<name>A0A098BT80_9NOCA</name>
<evidence type="ECO:0000256" key="1">
    <source>
        <dbReference type="SAM" id="MobiDB-lite"/>
    </source>
</evidence>
<protein>
    <recommendedName>
        <fullName evidence="2">DUF8017 domain-containing protein</fullName>
    </recommendedName>
</protein>